<gene>
    <name evidence="2" type="ORF">F0U60_42385</name>
</gene>
<dbReference type="Proteomes" id="UP001611383">
    <property type="component" value="Chromosome"/>
</dbReference>
<evidence type="ECO:0000256" key="1">
    <source>
        <dbReference type="SAM" id="MobiDB-lite"/>
    </source>
</evidence>
<sequence length="388" mass="42845">MTARIGRVVVLLLGSVLLGMGLGRALLGGEPPERVGPVEWPREEGMVVPESEEDAWVEEGESWDLEEDLGKGDNLVWVPKLGLEGPWRDGRRPLPGGVRLLDELPHGLCEPGICSLWSSLFLESHMGTGEAWAILKIPRFFSEFLRIESNYFETPEIDLYKPRDAKKAKGSKPVSSKSSNPPETAEVSVNMKVLTLCIGLSASACAAVQVRQVDTEWLEDCPKEARVAIEALGLGTGEPYDVELLGIDYTRRQATPLFIKEGPVVARWEGLHLGPDFPRSELGRRMKGAKLFGRAKSYGQRMSIQLDRLELADGRKLPICAIGYDVWGKEPGLEQWGPGSHPGVNVGNTDPEKLSALKDLRPGEFPVANSTIWISFGMTFRPQWLARR</sequence>
<protein>
    <submittedName>
        <fullName evidence="2">Uncharacterized protein</fullName>
    </submittedName>
</protein>
<evidence type="ECO:0000313" key="2">
    <source>
        <dbReference type="EMBL" id="WNG50038.1"/>
    </source>
</evidence>
<keyword evidence="3" id="KW-1185">Reference proteome</keyword>
<proteinExistence type="predicted"/>
<dbReference type="RefSeq" id="WP_395808651.1">
    <property type="nucleotide sequence ID" value="NZ_CP043494.1"/>
</dbReference>
<name>A0ABY9X3Q0_9BACT</name>
<organism evidence="2 3">
    <name type="scientific">Archangium minus</name>
    <dbReference type="NCBI Taxonomy" id="83450"/>
    <lineage>
        <taxon>Bacteria</taxon>
        <taxon>Pseudomonadati</taxon>
        <taxon>Myxococcota</taxon>
        <taxon>Myxococcia</taxon>
        <taxon>Myxococcales</taxon>
        <taxon>Cystobacterineae</taxon>
        <taxon>Archangiaceae</taxon>
        <taxon>Archangium</taxon>
    </lineage>
</organism>
<accession>A0ABY9X3Q0</accession>
<feature type="region of interest" description="Disordered" evidence="1">
    <location>
        <begin position="163"/>
        <end position="183"/>
    </location>
</feature>
<reference evidence="2 3" key="1">
    <citation type="submission" date="2019-08" db="EMBL/GenBank/DDBJ databases">
        <title>Archangium and Cystobacter genomes.</title>
        <authorList>
            <person name="Chen I.-C.K."/>
            <person name="Wielgoss S."/>
        </authorList>
    </citation>
    <scope>NUCLEOTIDE SEQUENCE [LARGE SCALE GENOMIC DNA]</scope>
    <source>
        <strain evidence="2 3">Cbm 6</strain>
    </source>
</reference>
<evidence type="ECO:0000313" key="3">
    <source>
        <dbReference type="Proteomes" id="UP001611383"/>
    </source>
</evidence>
<dbReference type="EMBL" id="CP043494">
    <property type="protein sequence ID" value="WNG50038.1"/>
    <property type="molecule type" value="Genomic_DNA"/>
</dbReference>